<dbReference type="Pfam" id="PF00583">
    <property type="entry name" value="Acetyltransf_1"/>
    <property type="match status" value="1"/>
</dbReference>
<dbReference type="Proteomes" id="UP000033815">
    <property type="component" value="Unassembled WGS sequence"/>
</dbReference>
<evidence type="ECO:0000313" key="3">
    <source>
        <dbReference type="Proteomes" id="UP000033815"/>
    </source>
</evidence>
<evidence type="ECO:0000313" key="2">
    <source>
        <dbReference type="EMBL" id="KKT37244.1"/>
    </source>
</evidence>
<dbReference type="InterPro" id="IPR000182">
    <property type="entry name" value="GNAT_dom"/>
</dbReference>
<name>A0A837IAR9_9BACT</name>
<comment type="caution">
    <text evidence="2">The sequence shown here is derived from an EMBL/GenBank/DDBJ whole genome shotgun (WGS) entry which is preliminary data.</text>
</comment>
<dbReference type="PROSITE" id="PS51186">
    <property type="entry name" value="GNAT"/>
    <property type="match status" value="1"/>
</dbReference>
<dbReference type="Gene3D" id="3.40.630.30">
    <property type="match status" value="1"/>
</dbReference>
<dbReference type="EMBL" id="LCHP01000001">
    <property type="protein sequence ID" value="KKT37244.1"/>
    <property type="molecule type" value="Genomic_DNA"/>
</dbReference>
<dbReference type="GO" id="GO:0016747">
    <property type="term" value="F:acyltransferase activity, transferring groups other than amino-acyl groups"/>
    <property type="evidence" value="ECO:0007669"/>
    <property type="project" value="InterPro"/>
</dbReference>
<dbReference type="CDD" id="cd04301">
    <property type="entry name" value="NAT_SF"/>
    <property type="match status" value="1"/>
</dbReference>
<dbReference type="SUPFAM" id="SSF55729">
    <property type="entry name" value="Acyl-CoA N-acyltransferases (Nat)"/>
    <property type="match status" value="1"/>
</dbReference>
<organism evidence="2 3">
    <name type="scientific">Candidatus Nomurabacteria bacterium GW2011_GWB1_44_12</name>
    <dbReference type="NCBI Taxonomy" id="1618748"/>
    <lineage>
        <taxon>Bacteria</taxon>
        <taxon>Candidatus Nomuraibacteriota</taxon>
    </lineage>
</organism>
<evidence type="ECO:0000259" key="1">
    <source>
        <dbReference type="PROSITE" id="PS51186"/>
    </source>
</evidence>
<dbReference type="AlphaFoldDB" id="A0A837IAR9"/>
<sequence>MIENINNNIEKLSFTIETPKEGDEVGIGQAHKQAWSETYMNPKDGITEEVINDLIGHVAEEEGNDYRKNIFNEASVAPEKILYRVIKNNNGKIVGFMHCTKEEEYNELGGLYLLDEAKGAGLGGRLMEEFLAWADKGRPCQLEVFASNENAIGFYTKYGFKKTDKPAEHWKGKLDLIVMVRPVESID</sequence>
<dbReference type="PANTHER" id="PTHR43617">
    <property type="entry name" value="L-AMINO ACID N-ACETYLTRANSFERASE"/>
    <property type="match status" value="1"/>
</dbReference>
<protein>
    <recommendedName>
        <fullName evidence="1">N-acetyltransferase domain-containing protein</fullName>
    </recommendedName>
</protein>
<dbReference type="PANTHER" id="PTHR43617:SF34">
    <property type="entry name" value="PUTATIVE-RELATED"/>
    <property type="match status" value="1"/>
</dbReference>
<proteinExistence type="predicted"/>
<gene>
    <name evidence="2" type="ORF">UW25_C0001G0052</name>
</gene>
<accession>A0A837IAR9</accession>
<dbReference type="InterPro" id="IPR050276">
    <property type="entry name" value="MshD_Acetyltransferase"/>
</dbReference>
<feature type="domain" description="N-acetyltransferase" evidence="1">
    <location>
        <begin position="14"/>
        <end position="184"/>
    </location>
</feature>
<reference evidence="2 3" key="1">
    <citation type="journal article" date="2015" name="Nature">
        <title>rRNA introns, odd ribosomes, and small enigmatic genomes across a large radiation of phyla.</title>
        <authorList>
            <person name="Brown C.T."/>
            <person name="Hug L.A."/>
            <person name="Thomas B.C."/>
            <person name="Sharon I."/>
            <person name="Castelle C.J."/>
            <person name="Singh A."/>
            <person name="Wilkins M.J."/>
            <person name="Williams K.H."/>
            <person name="Banfield J.F."/>
        </authorList>
    </citation>
    <scope>NUCLEOTIDE SEQUENCE [LARGE SCALE GENOMIC DNA]</scope>
</reference>
<dbReference type="InterPro" id="IPR016181">
    <property type="entry name" value="Acyl_CoA_acyltransferase"/>
</dbReference>